<sequence>MKRKNTSKQSKKLSLGTANLRELKDTQLTKSVGGAAAADGLSRDRDMIPC</sequence>
<reference evidence="1 2" key="1">
    <citation type="journal article" date="2010" name="Stand. Genomic Sci.">
        <title>Complete genome sequence of Haliangium ochraceum type strain (SMP-2).</title>
        <authorList>
            <consortium name="US DOE Joint Genome Institute (JGI-PGF)"/>
            <person name="Ivanova N."/>
            <person name="Daum C."/>
            <person name="Lang E."/>
            <person name="Abt B."/>
            <person name="Kopitz M."/>
            <person name="Saunders E."/>
            <person name="Lapidus A."/>
            <person name="Lucas S."/>
            <person name="Glavina Del Rio T."/>
            <person name="Nolan M."/>
            <person name="Tice H."/>
            <person name="Copeland A."/>
            <person name="Cheng J.F."/>
            <person name="Chen F."/>
            <person name="Bruce D."/>
            <person name="Goodwin L."/>
            <person name="Pitluck S."/>
            <person name="Mavromatis K."/>
            <person name="Pati A."/>
            <person name="Mikhailova N."/>
            <person name="Chen A."/>
            <person name="Palaniappan K."/>
            <person name="Land M."/>
            <person name="Hauser L."/>
            <person name="Chang Y.J."/>
            <person name="Jeffries C.D."/>
            <person name="Detter J.C."/>
            <person name="Brettin T."/>
            <person name="Rohde M."/>
            <person name="Goker M."/>
            <person name="Bristow J."/>
            <person name="Markowitz V."/>
            <person name="Eisen J.A."/>
            <person name="Hugenholtz P."/>
            <person name="Kyrpides N.C."/>
            <person name="Klenk H.P."/>
        </authorList>
    </citation>
    <scope>NUCLEOTIDE SEQUENCE [LARGE SCALE GENOMIC DNA]</scope>
    <source>
        <strain evidence="2">DSM 14365 / CIP 107738 / JCM 11303 / AJ 13395 / SMP-2</strain>
    </source>
</reference>
<accession>D0LYV4</accession>
<gene>
    <name evidence="1" type="ordered locus">Hoch_1876</name>
</gene>
<dbReference type="AlphaFoldDB" id="D0LYV4"/>
<keyword evidence="2" id="KW-1185">Reference proteome</keyword>
<proteinExistence type="predicted"/>
<name>D0LYV4_HALO1</name>
<dbReference type="Proteomes" id="UP000001880">
    <property type="component" value="Chromosome"/>
</dbReference>
<dbReference type="EMBL" id="CP001804">
    <property type="protein sequence ID" value="ACY14424.1"/>
    <property type="molecule type" value="Genomic_DNA"/>
</dbReference>
<evidence type="ECO:0000313" key="1">
    <source>
        <dbReference type="EMBL" id="ACY14424.1"/>
    </source>
</evidence>
<evidence type="ECO:0000313" key="2">
    <source>
        <dbReference type="Proteomes" id="UP000001880"/>
    </source>
</evidence>
<dbReference type="KEGG" id="hoh:Hoch_1876"/>
<organism evidence="1 2">
    <name type="scientific">Haliangium ochraceum (strain DSM 14365 / JCM 11303 / SMP-2)</name>
    <dbReference type="NCBI Taxonomy" id="502025"/>
    <lineage>
        <taxon>Bacteria</taxon>
        <taxon>Pseudomonadati</taxon>
        <taxon>Myxococcota</taxon>
        <taxon>Polyangia</taxon>
        <taxon>Haliangiales</taxon>
        <taxon>Kofleriaceae</taxon>
        <taxon>Haliangium</taxon>
    </lineage>
</organism>
<protein>
    <submittedName>
        <fullName evidence="1">Uncharacterized protein</fullName>
    </submittedName>
</protein>
<dbReference type="HOGENOM" id="CLU_3118469_0_0_7"/>